<comment type="subcellular location">
    <subcellularLocation>
        <location evidence="1">Nucleus</location>
    </subcellularLocation>
</comment>
<dbReference type="EMBL" id="JACMSC010000013">
    <property type="protein sequence ID" value="KAG6492022.1"/>
    <property type="molecule type" value="Genomic_DNA"/>
</dbReference>
<dbReference type="AlphaFoldDB" id="A0A8J5FU62"/>
<keyword evidence="6 12" id="KW-0863">Zinc-finger</keyword>
<dbReference type="GO" id="GO:0140953">
    <property type="term" value="F:histone H3K27 monomethyltransferase activity"/>
    <property type="evidence" value="ECO:0007669"/>
    <property type="project" value="UniProtKB-EC"/>
</dbReference>
<evidence type="ECO:0000256" key="5">
    <source>
        <dbReference type="ARBA" id="ARBA00022723"/>
    </source>
</evidence>
<keyword evidence="7" id="KW-0862">Zinc</keyword>
<feature type="domain" description="PHD-type" evidence="13">
    <location>
        <begin position="54"/>
        <end position="104"/>
    </location>
</feature>
<dbReference type="PROSITE" id="PS50280">
    <property type="entry name" value="SET"/>
    <property type="match status" value="1"/>
</dbReference>
<dbReference type="SMART" id="SM00249">
    <property type="entry name" value="PHD"/>
    <property type="match status" value="1"/>
</dbReference>
<accession>A0A8J5FU62</accession>
<evidence type="ECO:0000313" key="15">
    <source>
        <dbReference type="EMBL" id="KAG6492022.1"/>
    </source>
</evidence>
<dbReference type="Proteomes" id="UP000734854">
    <property type="component" value="Unassembled WGS sequence"/>
</dbReference>
<evidence type="ECO:0000259" key="13">
    <source>
        <dbReference type="PROSITE" id="PS50016"/>
    </source>
</evidence>
<keyword evidence="2" id="KW-0489">Methyltransferase</keyword>
<keyword evidence="3" id="KW-0808">Transferase</keyword>
<organism evidence="15 16">
    <name type="scientific">Zingiber officinale</name>
    <name type="common">Ginger</name>
    <name type="synonym">Amomum zingiber</name>
    <dbReference type="NCBI Taxonomy" id="94328"/>
    <lineage>
        <taxon>Eukaryota</taxon>
        <taxon>Viridiplantae</taxon>
        <taxon>Streptophyta</taxon>
        <taxon>Embryophyta</taxon>
        <taxon>Tracheophyta</taxon>
        <taxon>Spermatophyta</taxon>
        <taxon>Magnoliopsida</taxon>
        <taxon>Liliopsida</taxon>
        <taxon>Zingiberales</taxon>
        <taxon>Zingiberaceae</taxon>
        <taxon>Zingiber</taxon>
    </lineage>
</organism>
<feature type="domain" description="SET" evidence="14">
    <location>
        <begin position="233"/>
        <end position="355"/>
    </location>
</feature>
<dbReference type="OrthoDB" id="336088at2759"/>
<dbReference type="GO" id="GO:0032259">
    <property type="term" value="P:methylation"/>
    <property type="evidence" value="ECO:0007669"/>
    <property type="project" value="UniProtKB-KW"/>
</dbReference>
<dbReference type="GO" id="GO:0008270">
    <property type="term" value="F:zinc ion binding"/>
    <property type="evidence" value="ECO:0007669"/>
    <property type="project" value="UniProtKB-KW"/>
</dbReference>
<dbReference type="Pfam" id="PF00856">
    <property type="entry name" value="SET"/>
    <property type="match status" value="1"/>
</dbReference>
<protein>
    <recommendedName>
        <fullName evidence="11">[histone H3]-lysine(27) N-methyltransferase</fullName>
        <ecNumber evidence="11">2.1.1.369</ecNumber>
    </recommendedName>
</protein>
<evidence type="ECO:0000259" key="14">
    <source>
        <dbReference type="PROSITE" id="PS50280"/>
    </source>
</evidence>
<proteinExistence type="predicted"/>
<dbReference type="CDD" id="cd15545">
    <property type="entry name" value="PHD_BAZ2A_like"/>
    <property type="match status" value="1"/>
</dbReference>
<evidence type="ECO:0000256" key="2">
    <source>
        <dbReference type="ARBA" id="ARBA00022603"/>
    </source>
</evidence>
<evidence type="ECO:0000256" key="1">
    <source>
        <dbReference type="ARBA" id="ARBA00004123"/>
    </source>
</evidence>
<evidence type="ECO:0000256" key="8">
    <source>
        <dbReference type="ARBA" id="ARBA00022853"/>
    </source>
</evidence>
<comment type="catalytic activity">
    <reaction evidence="10">
        <text>L-lysyl(27)-[histone H3] + S-adenosyl-L-methionine = N(6)-methyl-L-lysyl(27)-[histone H3] + S-adenosyl-L-homocysteine + H(+)</text>
        <dbReference type="Rhea" id="RHEA:60296"/>
        <dbReference type="Rhea" id="RHEA-COMP:15544"/>
        <dbReference type="Rhea" id="RHEA-COMP:15548"/>
        <dbReference type="ChEBI" id="CHEBI:15378"/>
        <dbReference type="ChEBI" id="CHEBI:29969"/>
        <dbReference type="ChEBI" id="CHEBI:57856"/>
        <dbReference type="ChEBI" id="CHEBI:59789"/>
        <dbReference type="ChEBI" id="CHEBI:61929"/>
        <dbReference type="EC" id="2.1.1.369"/>
    </reaction>
</comment>
<evidence type="ECO:0000256" key="6">
    <source>
        <dbReference type="ARBA" id="ARBA00022771"/>
    </source>
</evidence>
<evidence type="ECO:0000313" key="16">
    <source>
        <dbReference type="Proteomes" id="UP000734854"/>
    </source>
</evidence>
<evidence type="ECO:0000256" key="9">
    <source>
        <dbReference type="ARBA" id="ARBA00023242"/>
    </source>
</evidence>
<evidence type="ECO:0000256" key="3">
    <source>
        <dbReference type="ARBA" id="ARBA00022679"/>
    </source>
</evidence>
<dbReference type="InterPro" id="IPR053114">
    <property type="entry name" value="ATXR5/ATXR6"/>
</dbReference>
<dbReference type="InterPro" id="IPR001214">
    <property type="entry name" value="SET_dom"/>
</dbReference>
<evidence type="ECO:0000256" key="12">
    <source>
        <dbReference type="PROSITE-ProRule" id="PRU00146"/>
    </source>
</evidence>
<dbReference type="PROSITE" id="PS50016">
    <property type="entry name" value="ZF_PHD_2"/>
    <property type="match status" value="1"/>
</dbReference>
<dbReference type="PANTHER" id="PTHR48442">
    <property type="entry name" value="SET DOMAIN-CONTAINING PROTEIN"/>
    <property type="match status" value="1"/>
</dbReference>
<keyword evidence="16" id="KW-1185">Reference proteome</keyword>
<dbReference type="EC" id="2.1.1.369" evidence="11"/>
<evidence type="ECO:0000256" key="11">
    <source>
        <dbReference type="ARBA" id="ARBA00066815"/>
    </source>
</evidence>
<keyword evidence="5" id="KW-0479">Metal-binding</keyword>
<keyword evidence="9" id="KW-0539">Nucleus</keyword>
<dbReference type="GO" id="GO:0005634">
    <property type="term" value="C:nucleus"/>
    <property type="evidence" value="ECO:0007669"/>
    <property type="project" value="UniProtKB-SubCell"/>
</dbReference>
<name>A0A8J5FU62_ZINOF</name>
<evidence type="ECO:0000256" key="7">
    <source>
        <dbReference type="ARBA" id="ARBA00022833"/>
    </source>
</evidence>
<evidence type="ECO:0000256" key="10">
    <source>
        <dbReference type="ARBA" id="ARBA00052048"/>
    </source>
</evidence>
<keyword evidence="4" id="KW-0949">S-adenosyl-L-methionine</keyword>
<comment type="caution">
    <text evidence="15">The sequence shown here is derived from an EMBL/GenBank/DDBJ whole genome shotgun (WGS) entry which is preliminary data.</text>
</comment>
<keyword evidence="8" id="KW-0156">Chromatin regulator</keyword>
<dbReference type="Pfam" id="PF00628">
    <property type="entry name" value="PHD"/>
    <property type="match status" value="1"/>
</dbReference>
<dbReference type="InterPro" id="IPR019787">
    <property type="entry name" value="Znf_PHD-finger"/>
</dbReference>
<dbReference type="PANTHER" id="PTHR48442:SF1">
    <property type="entry name" value="SET DOMAIN-CONTAINING PROTEIN"/>
    <property type="match status" value="1"/>
</dbReference>
<dbReference type="CDD" id="cd10539">
    <property type="entry name" value="SET_ATXR5_6-like"/>
    <property type="match status" value="1"/>
</dbReference>
<dbReference type="FunFam" id="2.170.270.10:FF:000038">
    <property type="entry name" value="Histone-lysine N-methyltransferase ATXR5"/>
    <property type="match status" value="1"/>
</dbReference>
<dbReference type="GO" id="GO:0051726">
    <property type="term" value="P:regulation of cell cycle"/>
    <property type="evidence" value="ECO:0007669"/>
    <property type="project" value="UniProtKB-ARBA"/>
</dbReference>
<dbReference type="InterPro" id="IPR019786">
    <property type="entry name" value="Zinc_finger_PHD-type_CS"/>
</dbReference>
<reference evidence="15 16" key="1">
    <citation type="submission" date="2020-08" db="EMBL/GenBank/DDBJ databases">
        <title>Plant Genome Project.</title>
        <authorList>
            <person name="Zhang R.-G."/>
        </authorList>
    </citation>
    <scope>NUCLEOTIDE SEQUENCE [LARGE SCALE GENOMIC DNA]</scope>
    <source>
        <tissue evidence="15">Rhizome</tissue>
    </source>
</reference>
<dbReference type="InterPro" id="IPR001965">
    <property type="entry name" value="Znf_PHD"/>
</dbReference>
<dbReference type="GO" id="GO:0006275">
    <property type="term" value="P:regulation of DNA replication"/>
    <property type="evidence" value="ECO:0007669"/>
    <property type="project" value="UniProtKB-ARBA"/>
</dbReference>
<dbReference type="PROSITE" id="PS01359">
    <property type="entry name" value="ZF_PHD_1"/>
    <property type="match status" value="1"/>
</dbReference>
<gene>
    <name evidence="15" type="ORF">ZIOFF_046969</name>
</gene>
<sequence length="367" mass="41949">MAPPSSCSAAENTPSNCCVTAAFSVSPPTKFRSMEEIMRVALPAAPITGEYYVDLRCEECRSGDREEEMVLCDRCDRGYHFYCLRPIVVRVPSGTWFCPSCAGERSFERFPMVQTKIIDFFRIQMATDEKSRPSPDRKKRKRRSIVMSKKRRRLLPFNPTEDAARLLQQMGSLATALTAMNMEFSNDLNYLPTMVDRSCNQANLEIGGMQILPREGKEALELCKAMYKRGECPPLLVVFDPIEGFTVQADGFIKDMTLIAEYTGDVDYLKNREHDDCDSIMTLLLARDPSHSLVICPDNRGNVSRFISGINNHSRDGRKKQNVKCARYNVDGECRVLLVTCRDIYRGERLYYDYNGYEKEYPTHNFV</sequence>
<evidence type="ECO:0000256" key="4">
    <source>
        <dbReference type="ARBA" id="ARBA00022691"/>
    </source>
</evidence>